<keyword evidence="6 8" id="KW-0472">Membrane</keyword>
<dbReference type="Proteomes" id="UP001172457">
    <property type="component" value="Chromosome 5"/>
</dbReference>
<dbReference type="SUPFAM" id="SSF48403">
    <property type="entry name" value="Ankyrin repeat"/>
    <property type="match status" value="1"/>
</dbReference>
<keyword evidence="3" id="KW-0677">Repeat</keyword>
<name>A0AA38SPW3_9ASTR</name>
<dbReference type="PANTHER" id="PTHR24186">
    <property type="entry name" value="PROTEIN PHOSPHATASE 1 REGULATORY SUBUNIT"/>
    <property type="match status" value="1"/>
</dbReference>
<evidence type="ECO:0000256" key="3">
    <source>
        <dbReference type="ARBA" id="ARBA00022737"/>
    </source>
</evidence>
<evidence type="ECO:0000256" key="5">
    <source>
        <dbReference type="ARBA" id="ARBA00023043"/>
    </source>
</evidence>
<proteinExistence type="predicted"/>
<comment type="subcellular location">
    <subcellularLocation>
        <location evidence="1">Membrane</location>
        <topology evidence="1">Multi-pass membrane protein</topology>
    </subcellularLocation>
</comment>
<protein>
    <recommendedName>
        <fullName evidence="9">PGG domain-containing protein</fullName>
    </recommendedName>
</protein>
<feature type="transmembrane region" description="Helical" evidence="8">
    <location>
        <begin position="345"/>
        <end position="366"/>
    </location>
</feature>
<evidence type="ECO:0000313" key="11">
    <source>
        <dbReference type="Proteomes" id="UP001172457"/>
    </source>
</evidence>
<dbReference type="InterPro" id="IPR002110">
    <property type="entry name" value="Ankyrin_rpt"/>
</dbReference>
<evidence type="ECO:0000256" key="2">
    <source>
        <dbReference type="ARBA" id="ARBA00022692"/>
    </source>
</evidence>
<feature type="repeat" description="ANK" evidence="7">
    <location>
        <begin position="70"/>
        <end position="91"/>
    </location>
</feature>
<dbReference type="SMART" id="SM00248">
    <property type="entry name" value="ANK"/>
    <property type="match status" value="5"/>
</dbReference>
<dbReference type="InterPro" id="IPR026961">
    <property type="entry name" value="PGG_dom"/>
</dbReference>
<feature type="domain" description="PGG" evidence="9">
    <location>
        <begin position="290"/>
        <end position="395"/>
    </location>
</feature>
<organism evidence="10 11">
    <name type="scientific">Centaurea solstitialis</name>
    <name type="common">yellow star-thistle</name>
    <dbReference type="NCBI Taxonomy" id="347529"/>
    <lineage>
        <taxon>Eukaryota</taxon>
        <taxon>Viridiplantae</taxon>
        <taxon>Streptophyta</taxon>
        <taxon>Embryophyta</taxon>
        <taxon>Tracheophyta</taxon>
        <taxon>Spermatophyta</taxon>
        <taxon>Magnoliopsida</taxon>
        <taxon>eudicotyledons</taxon>
        <taxon>Gunneridae</taxon>
        <taxon>Pentapetalae</taxon>
        <taxon>asterids</taxon>
        <taxon>campanulids</taxon>
        <taxon>Asterales</taxon>
        <taxon>Asteraceae</taxon>
        <taxon>Carduoideae</taxon>
        <taxon>Cardueae</taxon>
        <taxon>Centaureinae</taxon>
        <taxon>Centaurea</taxon>
    </lineage>
</organism>
<keyword evidence="4 8" id="KW-1133">Transmembrane helix</keyword>
<sequence length="457" mass="51666">MDRNLFEASITGNVQVLNALLQEDNFILDRVPLTCFNETPLAIAAMKGHLDFVRILLSKKPSLAVLLDSQRRTPLHLASAEGYVEIVRELLHVMGPERCGFRDQDGRTPLHLAAMNEQLEVIEVLIEKRPDLGREIEENGESILHLCISYNRFEAMKLLSKLWNEEDLAKLIDGNGNTLLHVAVIHKQIQTVKYLLQKSSIIETGSVVNQHGLTALDVLDHCPRDIGALEIQSVLMEANILRAKDVKPRSRTFQASVESKYSKNVTNTERKPRGCMSRVWNWYLNDNGIWLEKQRGILILAAVVVATASFYSALHPPGGTFSDSKNGPLGNAVQTEVVMDDFSKFLIQNTIIMVLSMLILMVLLSGIPLRNKFCLWVLNLATLCIMLFMIITYLQEIAWMSPDTYINTPTIIMCAIWILLCLLLAFIHTVFFITWVIKKVWKTSRTTRNKNKNSVGL</sequence>
<dbReference type="Pfam" id="PF13962">
    <property type="entry name" value="PGG"/>
    <property type="match status" value="1"/>
</dbReference>
<dbReference type="EMBL" id="JARYMX010000005">
    <property type="protein sequence ID" value="KAJ9546675.1"/>
    <property type="molecule type" value="Genomic_DNA"/>
</dbReference>
<gene>
    <name evidence="10" type="ORF">OSB04_019218</name>
</gene>
<feature type="transmembrane region" description="Helical" evidence="8">
    <location>
        <begin position="297"/>
        <end position="314"/>
    </location>
</feature>
<accession>A0AA38SPW3</accession>
<dbReference type="InterPro" id="IPR036770">
    <property type="entry name" value="Ankyrin_rpt-contain_sf"/>
</dbReference>
<evidence type="ECO:0000256" key="4">
    <source>
        <dbReference type="ARBA" id="ARBA00022989"/>
    </source>
</evidence>
<evidence type="ECO:0000256" key="6">
    <source>
        <dbReference type="ARBA" id="ARBA00023136"/>
    </source>
</evidence>
<evidence type="ECO:0000259" key="9">
    <source>
        <dbReference type="Pfam" id="PF13962"/>
    </source>
</evidence>
<keyword evidence="2 8" id="KW-0812">Transmembrane</keyword>
<evidence type="ECO:0000256" key="7">
    <source>
        <dbReference type="PROSITE-ProRule" id="PRU00023"/>
    </source>
</evidence>
<evidence type="ECO:0000256" key="8">
    <source>
        <dbReference type="SAM" id="Phobius"/>
    </source>
</evidence>
<feature type="transmembrane region" description="Helical" evidence="8">
    <location>
        <begin position="373"/>
        <end position="395"/>
    </location>
</feature>
<evidence type="ECO:0000256" key="1">
    <source>
        <dbReference type="ARBA" id="ARBA00004141"/>
    </source>
</evidence>
<dbReference type="Gene3D" id="1.25.40.20">
    <property type="entry name" value="Ankyrin repeat-containing domain"/>
    <property type="match status" value="2"/>
</dbReference>
<dbReference type="AlphaFoldDB" id="A0AA38SPW3"/>
<dbReference type="PANTHER" id="PTHR24186:SF37">
    <property type="entry name" value="PGG DOMAIN-CONTAINING PROTEIN"/>
    <property type="match status" value="1"/>
</dbReference>
<keyword evidence="11" id="KW-1185">Reference proteome</keyword>
<feature type="transmembrane region" description="Helical" evidence="8">
    <location>
        <begin position="415"/>
        <end position="437"/>
    </location>
</feature>
<comment type="caution">
    <text evidence="10">The sequence shown here is derived from an EMBL/GenBank/DDBJ whole genome shotgun (WGS) entry which is preliminary data.</text>
</comment>
<evidence type="ECO:0000313" key="10">
    <source>
        <dbReference type="EMBL" id="KAJ9546675.1"/>
    </source>
</evidence>
<reference evidence="10" key="1">
    <citation type="submission" date="2023-03" db="EMBL/GenBank/DDBJ databases">
        <title>Chromosome-scale reference genome and RAD-based genetic map of yellow starthistle (Centaurea solstitialis) reveal putative structural variation and QTLs associated with invader traits.</title>
        <authorList>
            <person name="Reatini B."/>
            <person name="Cang F.A."/>
            <person name="Jiang Q."/>
            <person name="Mckibben M.T.W."/>
            <person name="Barker M.S."/>
            <person name="Rieseberg L.H."/>
            <person name="Dlugosch K.M."/>
        </authorList>
    </citation>
    <scope>NUCLEOTIDE SEQUENCE</scope>
    <source>
        <strain evidence="10">CAN-66</strain>
        <tissue evidence="10">Leaf</tissue>
    </source>
</reference>
<keyword evidence="5 7" id="KW-0040">ANK repeat</keyword>
<dbReference type="PROSITE" id="PS50297">
    <property type="entry name" value="ANK_REP_REGION"/>
    <property type="match status" value="3"/>
</dbReference>
<dbReference type="Pfam" id="PF00023">
    <property type="entry name" value="Ank"/>
    <property type="match status" value="1"/>
</dbReference>
<dbReference type="GO" id="GO:0005886">
    <property type="term" value="C:plasma membrane"/>
    <property type="evidence" value="ECO:0007669"/>
    <property type="project" value="TreeGrafter"/>
</dbReference>
<feature type="repeat" description="ANK" evidence="7">
    <location>
        <begin position="105"/>
        <end position="137"/>
    </location>
</feature>
<dbReference type="Pfam" id="PF12796">
    <property type="entry name" value="Ank_2"/>
    <property type="match status" value="2"/>
</dbReference>
<feature type="repeat" description="ANK" evidence="7">
    <location>
        <begin position="175"/>
        <end position="207"/>
    </location>
</feature>
<dbReference type="PROSITE" id="PS50088">
    <property type="entry name" value="ANK_REPEAT"/>
    <property type="match status" value="3"/>
</dbReference>